<keyword evidence="2" id="KW-1185">Reference proteome</keyword>
<dbReference type="Gene3D" id="2.150.10.10">
    <property type="entry name" value="Serralysin-like metalloprotease, C-terminal"/>
    <property type="match status" value="1"/>
</dbReference>
<evidence type="ECO:0000313" key="2">
    <source>
        <dbReference type="Proteomes" id="UP000632828"/>
    </source>
</evidence>
<comment type="caution">
    <text evidence="1">The sequence shown here is derived from an EMBL/GenBank/DDBJ whole genome shotgun (WGS) entry which is preliminary data.</text>
</comment>
<dbReference type="EMBL" id="JACWUN010000013">
    <property type="protein sequence ID" value="MBD1401322.1"/>
    <property type="molecule type" value="Genomic_DNA"/>
</dbReference>
<dbReference type="Gene3D" id="2.160.20.160">
    <property type="match status" value="1"/>
</dbReference>
<organism evidence="1 2">
    <name type="scientific">Pelovirga terrestris</name>
    <dbReference type="NCBI Taxonomy" id="2771352"/>
    <lineage>
        <taxon>Bacteria</taxon>
        <taxon>Pseudomonadati</taxon>
        <taxon>Thermodesulfobacteriota</taxon>
        <taxon>Desulfuromonadia</taxon>
        <taxon>Geobacterales</taxon>
        <taxon>Geobacteraceae</taxon>
        <taxon>Pelovirga</taxon>
    </lineage>
</organism>
<dbReference type="Proteomes" id="UP000632828">
    <property type="component" value="Unassembled WGS sequence"/>
</dbReference>
<protein>
    <submittedName>
        <fullName evidence="1">Calcium-binding protein</fullName>
    </submittedName>
</protein>
<proteinExistence type="predicted"/>
<dbReference type="InterPro" id="IPR001343">
    <property type="entry name" value="Hemolysn_Ca-bd"/>
</dbReference>
<reference evidence="1" key="1">
    <citation type="submission" date="2020-09" db="EMBL/GenBank/DDBJ databases">
        <title>Pelobacter alkaliphilus sp. nov., a novel anaerobic arsenate-reducing bacterium from terrestrial mud volcano.</title>
        <authorList>
            <person name="Khomyakova M.A."/>
            <person name="Merkel A.Y."/>
            <person name="Slobodkin A.I."/>
        </authorList>
    </citation>
    <scope>NUCLEOTIDE SEQUENCE</scope>
    <source>
        <strain evidence="1">M08fum</strain>
    </source>
</reference>
<dbReference type="GO" id="GO:0005509">
    <property type="term" value="F:calcium ion binding"/>
    <property type="evidence" value="ECO:0007669"/>
    <property type="project" value="InterPro"/>
</dbReference>
<dbReference type="Pfam" id="PF00353">
    <property type="entry name" value="HemolysinCabind"/>
    <property type="match status" value="3"/>
</dbReference>
<dbReference type="InterPro" id="IPR011049">
    <property type="entry name" value="Serralysin-like_metalloprot_C"/>
</dbReference>
<dbReference type="RefSeq" id="WP_191156813.1">
    <property type="nucleotide sequence ID" value="NZ_JACWUN010000013.1"/>
</dbReference>
<accession>A0A8J6QZG9</accession>
<name>A0A8J6QZG9_9BACT</name>
<dbReference type="SUPFAM" id="SSF51120">
    <property type="entry name" value="beta-Roll"/>
    <property type="match status" value="2"/>
</dbReference>
<sequence length="886" mass="88949">MALQGFDKAYYLGAKLAELQATQPEWVGKDADFLETVLSNVYGLTAEEHYAQYGWQEGLAPNQYFSAAEYKLAKAQQLFDSGSYLTLNSALAAFEQAWDGQDPYQHYLQWGAGEAINPSNAFDATQYFADKLAALQADPATAAEWADKTATEVQDAFLAAGLTAIEHFMLYGEDEGLTITPVPADEQVDAGEMTPMVGETFTLTAGVDTVAGTAGNDTINAFIDTTGTSDRSTFTAQDTIDGGAGTDTLNIFTDNVGSVNKVFPAFATVKNVEIVNVYNDNTAAAFGDAAKFQGVQQLWQIGAATDVTNLGASTAAGFRDVAALSQTVTTATGNTAATIALDDSTGTLTTSGATTVSVVGEKAAAAFTLNVNGTGTATALTVDTAVATTIAKNTDAAVTLNAGDSTGAITIAETTSLQNITTGTGNDTIAAAGATVKSISTGAGNDTVTINTNALSATSTIDLGAGNDRLVLNFAPTAGVTLSGGEGTDTLAVAKATYTTVSGFSPANLAKITGFEVLEFTDALAGGDSFDIGKVAGITSFVAGAGVTTGSSATITGVTPGSSVTLAGNASNNGTLVVAVKDAATGENDVLNLKLNKDYTEDNDGTSTITPVSTHVTASNVETLNVESTGKASATFAGAAGNKADGVNNTLSLTNDDLVTLNVTGNQAFSFTSNAAMTELATIDASSVALQATTEGVAVTIDASAHVSTSTALTIIGSATGKNVITGGATDDVIIGGAASDTIISSEGADTITLGGGNDIYKLGAATDSVVNARDVITDFNANTVGQGTNGAATTAGAAAVAARNGDVIDLTEFNPTLVNVAVLTNASDATTFLANSAGAAAGVAVNVALDSSTGTLYIDGLDDGVADSVLMLTGVTTIDAAAFLV</sequence>
<dbReference type="PRINTS" id="PR00313">
    <property type="entry name" value="CABNDNGRPT"/>
</dbReference>
<gene>
    <name evidence="1" type="ORF">ICT70_11625</name>
</gene>
<evidence type="ECO:0000313" key="1">
    <source>
        <dbReference type="EMBL" id="MBD1401322.1"/>
    </source>
</evidence>
<dbReference type="AlphaFoldDB" id="A0A8J6QZG9"/>